<dbReference type="AlphaFoldDB" id="A0A1Q9D0M9"/>
<feature type="chain" id="PRO_5012141446" evidence="1">
    <location>
        <begin position="17"/>
        <end position="248"/>
    </location>
</feature>
<protein>
    <submittedName>
        <fullName evidence="2">Uncharacterized protein</fullName>
    </submittedName>
</protein>
<gene>
    <name evidence="2" type="ORF">AK812_SmicGene29897</name>
</gene>
<proteinExistence type="predicted"/>
<dbReference type="InterPro" id="IPR027417">
    <property type="entry name" value="P-loop_NTPase"/>
</dbReference>
<comment type="caution">
    <text evidence="2">The sequence shown here is derived from an EMBL/GenBank/DDBJ whole genome shotgun (WGS) entry which is preliminary data.</text>
</comment>
<feature type="signal peptide" evidence="1">
    <location>
        <begin position="1"/>
        <end position="16"/>
    </location>
</feature>
<dbReference type="Gene3D" id="3.40.50.300">
    <property type="entry name" value="P-loop containing nucleotide triphosphate hydrolases"/>
    <property type="match status" value="1"/>
</dbReference>
<dbReference type="OrthoDB" id="408152at2759"/>
<dbReference type="InterPro" id="IPR040632">
    <property type="entry name" value="Sulfotransfer_4"/>
</dbReference>
<evidence type="ECO:0000313" key="2">
    <source>
        <dbReference type="EMBL" id="OLP88726.1"/>
    </source>
</evidence>
<dbReference type="OMA" id="RDLDAWH"/>
<reference evidence="2 3" key="1">
    <citation type="submission" date="2016-02" db="EMBL/GenBank/DDBJ databases">
        <title>Genome analysis of coral dinoflagellate symbionts highlights evolutionary adaptations to a symbiotic lifestyle.</title>
        <authorList>
            <person name="Aranda M."/>
            <person name="Li Y."/>
            <person name="Liew Y.J."/>
            <person name="Baumgarten S."/>
            <person name="Simakov O."/>
            <person name="Wilson M."/>
            <person name="Piel J."/>
            <person name="Ashoor H."/>
            <person name="Bougouffa S."/>
            <person name="Bajic V.B."/>
            <person name="Ryu T."/>
            <person name="Ravasi T."/>
            <person name="Bayer T."/>
            <person name="Micklem G."/>
            <person name="Kim H."/>
            <person name="Bhak J."/>
            <person name="Lajeunesse T.C."/>
            <person name="Voolstra C.R."/>
        </authorList>
    </citation>
    <scope>NUCLEOTIDE SEQUENCE [LARGE SCALE GENOMIC DNA]</scope>
    <source>
        <strain evidence="2 3">CCMP2467</strain>
    </source>
</reference>
<keyword evidence="1" id="KW-0732">Signal</keyword>
<dbReference type="SUPFAM" id="SSF52540">
    <property type="entry name" value="P-loop containing nucleoside triphosphate hydrolases"/>
    <property type="match status" value="1"/>
</dbReference>
<evidence type="ECO:0000256" key="1">
    <source>
        <dbReference type="SAM" id="SignalP"/>
    </source>
</evidence>
<evidence type="ECO:0000313" key="3">
    <source>
        <dbReference type="Proteomes" id="UP000186817"/>
    </source>
</evidence>
<dbReference type="Proteomes" id="UP000186817">
    <property type="component" value="Unassembled WGS sequence"/>
</dbReference>
<sequence length="248" mass="28268">MSRLLLPFLVLFSASAFEVLDVGAPRTGTQSMYDALGILGLNTLHSGYRSDKRIPWCEYLFANGSLQDAMETLQGYDAAMDEPFQLVYEEIMEAFPEAKFVLTISDPERWFDSFVKLVAGMVTSLGPQIDHLGVFYEERQDHEEIRYCAAATYWGCEFANFTEESKRQCLEAYQQHNERVQQVIPAHRLLVFNFTDGWAPLAHFLGKPIPDEPFPHVDLAGLIFEGHQPEPPQPVSFIQESVQLREEL</sequence>
<keyword evidence="3" id="KW-1185">Reference proteome</keyword>
<accession>A0A1Q9D0M9</accession>
<dbReference type="Pfam" id="PF17784">
    <property type="entry name" value="Sulfotransfer_4"/>
    <property type="match status" value="1"/>
</dbReference>
<dbReference type="PANTHER" id="PTHR36978">
    <property type="entry name" value="P-LOOP CONTAINING NUCLEOTIDE TRIPHOSPHATE HYDROLASE"/>
    <property type="match status" value="1"/>
</dbReference>
<organism evidence="2 3">
    <name type="scientific">Symbiodinium microadriaticum</name>
    <name type="common">Dinoflagellate</name>
    <name type="synonym">Zooxanthella microadriatica</name>
    <dbReference type="NCBI Taxonomy" id="2951"/>
    <lineage>
        <taxon>Eukaryota</taxon>
        <taxon>Sar</taxon>
        <taxon>Alveolata</taxon>
        <taxon>Dinophyceae</taxon>
        <taxon>Suessiales</taxon>
        <taxon>Symbiodiniaceae</taxon>
        <taxon>Symbiodinium</taxon>
    </lineage>
</organism>
<dbReference type="PANTHER" id="PTHR36978:SF4">
    <property type="entry name" value="P-LOOP CONTAINING NUCLEOSIDE TRIPHOSPHATE HYDROLASE PROTEIN"/>
    <property type="match status" value="1"/>
</dbReference>
<name>A0A1Q9D0M9_SYMMI</name>
<dbReference type="EMBL" id="LSRX01000797">
    <property type="protein sequence ID" value="OLP88726.1"/>
    <property type="molecule type" value="Genomic_DNA"/>
</dbReference>